<reference evidence="3 4" key="1">
    <citation type="submission" date="2020-05" db="EMBL/GenBank/DDBJ databases">
        <title>Vigna angularis (adzuki bean) Var. LongXiaoDou No. 4 denovo assembly.</title>
        <authorList>
            <person name="Xiang H."/>
        </authorList>
    </citation>
    <scope>NUCLEOTIDE SEQUENCE [LARGE SCALE GENOMIC DNA]</scope>
    <source>
        <tissue evidence="3">Leaf</tissue>
    </source>
</reference>
<dbReference type="EMBL" id="JABFOF010000009">
    <property type="protein sequence ID" value="KAG2380412.1"/>
    <property type="molecule type" value="Genomic_DNA"/>
</dbReference>
<proteinExistence type="predicted"/>
<evidence type="ECO:0000313" key="4">
    <source>
        <dbReference type="Proteomes" id="UP000743370"/>
    </source>
</evidence>
<dbReference type="AlphaFoldDB" id="A0A8T0JQF5"/>
<keyword evidence="2" id="KW-0812">Transmembrane</keyword>
<feature type="compositionally biased region" description="Low complexity" evidence="1">
    <location>
        <begin position="115"/>
        <end position="156"/>
    </location>
</feature>
<comment type="caution">
    <text evidence="3">The sequence shown here is derived from an EMBL/GenBank/DDBJ whole genome shotgun (WGS) entry which is preliminary data.</text>
</comment>
<evidence type="ECO:0000256" key="1">
    <source>
        <dbReference type="SAM" id="MobiDB-lite"/>
    </source>
</evidence>
<protein>
    <submittedName>
        <fullName evidence="3">Uncharacterized protein</fullName>
    </submittedName>
</protein>
<evidence type="ECO:0000313" key="3">
    <source>
        <dbReference type="EMBL" id="KAG2380412.1"/>
    </source>
</evidence>
<feature type="compositionally biased region" description="Low complexity" evidence="1">
    <location>
        <begin position="164"/>
        <end position="174"/>
    </location>
</feature>
<gene>
    <name evidence="3" type="ORF">HKW66_Vig0171910</name>
</gene>
<dbReference type="Proteomes" id="UP000743370">
    <property type="component" value="Unassembled WGS sequence"/>
</dbReference>
<name>A0A8T0JQF5_PHAAN</name>
<feature type="transmembrane region" description="Helical" evidence="2">
    <location>
        <begin position="12"/>
        <end position="31"/>
    </location>
</feature>
<accession>A0A8T0JQF5</accession>
<sequence>MVPVGKAREVIVWSFLFHCHFLLFYCIWHLLKLITTCRLSLEERYLCFKLNSSEPCSPPPTTRSAPSSKPLRRFTTPVTKTHTIAMSYLSSSNLTPAVFVKPSPSSNLPAKSRVSSPPTSTTAKPPLTSVSASSSPSSARATYTRHSPASSPSSPSMGCRFPRPSATTPTTSSSNLTARRTPSCSPTSTSSTTVSPNLRAHHGRCHGATEGGRFLSCDAELD</sequence>
<organism evidence="3 4">
    <name type="scientific">Phaseolus angularis</name>
    <name type="common">Azuki bean</name>
    <name type="synonym">Vigna angularis</name>
    <dbReference type="NCBI Taxonomy" id="3914"/>
    <lineage>
        <taxon>Eukaryota</taxon>
        <taxon>Viridiplantae</taxon>
        <taxon>Streptophyta</taxon>
        <taxon>Embryophyta</taxon>
        <taxon>Tracheophyta</taxon>
        <taxon>Spermatophyta</taxon>
        <taxon>Magnoliopsida</taxon>
        <taxon>eudicotyledons</taxon>
        <taxon>Gunneridae</taxon>
        <taxon>Pentapetalae</taxon>
        <taxon>rosids</taxon>
        <taxon>fabids</taxon>
        <taxon>Fabales</taxon>
        <taxon>Fabaceae</taxon>
        <taxon>Papilionoideae</taxon>
        <taxon>50 kb inversion clade</taxon>
        <taxon>NPAAA clade</taxon>
        <taxon>indigoferoid/millettioid clade</taxon>
        <taxon>Phaseoleae</taxon>
        <taxon>Vigna</taxon>
    </lineage>
</organism>
<keyword evidence="2" id="KW-1133">Transmembrane helix</keyword>
<feature type="compositionally biased region" description="Low complexity" evidence="1">
    <location>
        <begin position="181"/>
        <end position="196"/>
    </location>
</feature>
<evidence type="ECO:0000256" key="2">
    <source>
        <dbReference type="SAM" id="Phobius"/>
    </source>
</evidence>
<feature type="region of interest" description="Disordered" evidence="1">
    <location>
        <begin position="102"/>
        <end position="200"/>
    </location>
</feature>
<feature type="region of interest" description="Disordered" evidence="1">
    <location>
        <begin position="54"/>
        <end position="74"/>
    </location>
</feature>
<keyword evidence="2" id="KW-0472">Membrane</keyword>